<protein>
    <recommendedName>
        <fullName evidence="4">Alpha/beta hydrolase family protein</fullName>
    </recommendedName>
</protein>
<evidence type="ECO:0000313" key="2">
    <source>
        <dbReference type="EMBL" id="TNJ26839.1"/>
    </source>
</evidence>
<proteinExistence type="predicted"/>
<sequence length="593" mass="64695">MLAEGRRPPLVLALVVCCSLIVGGLEALIALGFSLSTGIQGGFYGLYGPWVDVWLAISNAIHTAATLYATIVIVFWGGGLNRWGTIVIGVLASIHVIALVLLIASYGSLDVVSISIGGLLLSISDFILIGCGTRFYLRNSTADEPVLEPTLSYKQIADKDEGTGRLQSATISEALVGTASTVAHRRRCACTIKKSTLLNPIASTVLLTISGFLLLLLAIDGVWYLIRHDRSSILVIRNHLDLKNQNNQYKMYIHHTRYANMTPTADGTPCLVFFLPDTGSTNDMLRPLALELQRELPECTMVLINRPGIGSSSISSLPFKLGEEGYTMHIAFLSILSSYLNLENKGDPTYPYTLFQNNGIKDVATVARLHCIGHGYGGDVCAEWARVSTDPRMYVMATPASLVLLDDYPPLLIYRELGREDEGRAALQNQVRKARLSSALLSPFGFSQLHKEYTHTYTYEQGGSLVTVSTNSYCADHEDPVFAISIEGEFLTSLDCRLDTEKKISAPALVFPLSIKSCEIGASGLNCSIFPSDQKRADVLLKVSNDLMGQFESSELATQYPSTVLDLFQNPTQISATLASYMKRHASASSRRK</sequence>
<dbReference type="AlphaFoldDB" id="A0A4Z1T2N7"/>
<gene>
    <name evidence="2" type="ORF">GMRT_10582</name>
</gene>
<dbReference type="EMBL" id="VDLU01000004">
    <property type="protein sequence ID" value="TNJ26839.1"/>
    <property type="molecule type" value="Genomic_DNA"/>
</dbReference>
<keyword evidence="3" id="KW-1185">Reference proteome</keyword>
<feature type="transmembrane region" description="Helical" evidence="1">
    <location>
        <begin position="83"/>
        <end position="106"/>
    </location>
</feature>
<accession>A0A4Z1T2N7</accession>
<feature type="transmembrane region" description="Helical" evidence="1">
    <location>
        <begin position="201"/>
        <end position="226"/>
    </location>
</feature>
<evidence type="ECO:0008006" key="4">
    <source>
        <dbReference type="Google" id="ProtNLM"/>
    </source>
</evidence>
<keyword evidence="1" id="KW-0812">Transmembrane</keyword>
<comment type="caution">
    <text evidence="2">The sequence shown here is derived from an EMBL/GenBank/DDBJ whole genome shotgun (WGS) entry which is preliminary data.</text>
</comment>
<keyword evidence="1" id="KW-1133">Transmembrane helix</keyword>
<dbReference type="InterPro" id="IPR029058">
    <property type="entry name" value="AB_hydrolase_fold"/>
</dbReference>
<feature type="transmembrane region" description="Helical" evidence="1">
    <location>
        <begin position="112"/>
        <end position="131"/>
    </location>
</feature>
<dbReference type="VEuPathDB" id="GiardiaDB:GMRT_10582"/>
<dbReference type="Proteomes" id="UP000315496">
    <property type="component" value="Chromosome 4"/>
</dbReference>
<evidence type="ECO:0000313" key="3">
    <source>
        <dbReference type="Proteomes" id="UP000315496"/>
    </source>
</evidence>
<name>A0A4Z1T2N7_GIAMU</name>
<dbReference type="SUPFAM" id="SSF53474">
    <property type="entry name" value="alpha/beta-Hydrolases"/>
    <property type="match status" value="1"/>
</dbReference>
<organism evidence="2 3">
    <name type="scientific">Giardia muris</name>
    <dbReference type="NCBI Taxonomy" id="5742"/>
    <lineage>
        <taxon>Eukaryota</taxon>
        <taxon>Metamonada</taxon>
        <taxon>Diplomonadida</taxon>
        <taxon>Hexamitidae</taxon>
        <taxon>Giardiinae</taxon>
        <taxon>Giardia</taxon>
    </lineage>
</organism>
<keyword evidence="1" id="KW-0472">Membrane</keyword>
<evidence type="ECO:0000256" key="1">
    <source>
        <dbReference type="SAM" id="Phobius"/>
    </source>
</evidence>
<feature type="transmembrane region" description="Helical" evidence="1">
    <location>
        <begin position="53"/>
        <end position="76"/>
    </location>
</feature>
<feature type="transmembrane region" description="Helical" evidence="1">
    <location>
        <begin position="12"/>
        <end position="33"/>
    </location>
</feature>
<dbReference type="Gene3D" id="3.40.50.1820">
    <property type="entry name" value="alpha/beta hydrolase"/>
    <property type="match status" value="1"/>
</dbReference>
<reference evidence="2 3" key="1">
    <citation type="submission" date="2019-05" db="EMBL/GenBank/DDBJ databases">
        <title>The compact genome of Giardia muris reveals important steps in the evolution of intestinal protozoan parasites.</title>
        <authorList>
            <person name="Xu F."/>
            <person name="Jimenez-Gonzalez A."/>
            <person name="Einarsson E."/>
            <person name="Astvaldsson A."/>
            <person name="Peirasmaki D."/>
            <person name="Eckmann L."/>
            <person name="Andersson J.O."/>
            <person name="Svard S.G."/>
            <person name="Jerlstrom-Hultqvist J."/>
        </authorList>
    </citation>
    <scope>NUCLEOTIDE SEQUENCE [LARGE SCALE GENOMIC DNA]</scope>
    <source>
        <strain evidence="2 3">Roberts-Thomson</strain>
    </source>
</reference>